<sequence length="199" mass="20781">MRATRTRRCLRGGRRVPIAHDGDDSMTGPSGDFTTGKRTAGHTAGHGVAGRMPRSGGVLNVPVPRAELPVSERVELRLSAELDSLPIVRSVAANVAAMLDHDLDAISDLTLAVNEVCSTLIGLAAPKATLACVFAREGGSLCFEAHTAAKGGDLPDTGSFAWRVLATLTDRAACWSRRGEDGSPVVGISVRRERTAGVG</sequence>
<organism evidence="2 3">
    <name type="scientific">Actinokineospora iranica</name>
    <dbReference type="NCBI Taxonomy" id="1271860"/>
    <lineage>
        <taxon>Bacteria</taxon>
        <taxon>Bacillati</taxon>
        <taxon>Actinomycetota</taxon>
        <taxon>Actinomycetes</taxon>
        <taxon>Pseudonocardiales</taxon>
        <taxon>Pseudonocardiaceae</taxon>
        <taxon>Actinokineospora</taxon>
    </lineage>
</organism>
<dbReference type="AlphaFoldDB" id="A0A1G6K614"/>
<reference evidence="3" key="1">
    <citation type="submission" date="2016-10" db="EMBL/GenBank/DDBJ databases">
        <authorList>
            <person name="Varghese N."/>
            <person name="Submissions S."/>
        </authorList>
    </citation>
    <scope>NUCLEOTIDE SEQUENCE [LARGE SCALE GENOMIC DNA]</scope>
    <source>
        <strain evidence="3">IBRC-M 10403</strain>
    </source>
</reference>
<evidence type="ECO:0000313" key="2">
    <source>
        <dbReference type="EMBL" id="SDC26512.1"/>
    </source>
</evidence>
<gene>
    <name evidence="2" type="ORF">SAMN05216174_101739</name>
</gene>
<protein>
    <recommendedName>
        <fullName evidence="4">Serine/threonine-protein kinase RsbW</fullName>
    </recommendedName>
</protein>
<dbReference type="EMBL" id="FMZZ01000001">
    <property type="protein sequence ID" value="SDC26512.1"/>
    <property type="molecule type" value="Genomic_DNA"/>
</dbReference>
<evidence type="ECO:0000313" key="3">
    <source>
        <dbReference type="Proteomes" id="UP000199501"/>
    </source>
</evidence>
<evidence type="ECO:0000256" key="1">
    <source>
        <dbReference type="SAM" id="MobiDB-lite"/>
    </source>
</evidence>
<dbReference type="Proteomes" id="UP000199501">
    <property type="component" value="Unassembled WGS sequence"/>
</dbReference>
<evidence type="ECO:0008006" key="4">
    <source>
        <dbReference type="Google" id="ProtNLM"/>
    </source>
</evidence>
<feature type="region of interest" description="Disordered" evidence="1">
    <location>
        <begin position="1"/>
        <end position="56"/>
    </location>
</feature>
<accession>A0A1G6K614</accession>
<keyword evidence="3" id="KW-1185">Reference proteome</keyword>
<dbReference type="Gene3D" id="3.30.565.10">
    <property type="entry name" value="Histidine kinase-like ATPase, C-terminal domain"/>
    <property type="match status" value="1"/>
</dbReference>
<name>A0A1G6K614_9PSEU</name>
<proteinExistence type="predicted"/>
<feature type="compositionally biased region" description="Basic residues" evidence="1">
    <location>
        <begin position="1"/>
        <end position="14"/>
    </location>
</feature>
<feature type="compositionally biased region" description="Low complexity" evidence="1">
    <location>
        <begin position="41"/>
        <end position="50"/>
    </location>
</feature>
<dbReference type="STRING" id="1271860.SAMN05216174_101739"/>
<dbReference type="InterPro" id="IPR036890">
    <property type="entry name" value="HATPase_C_sf"/>
</dbReference>